<accession>A0A4P1RW30</accession>
<evidence type="ECO:0000256" key="1">
    <source>
        <dbReference type="SAM" id="MobiDB-lite"/>
    </source>
</evidence>
<evidence type="ECO:0000313" key="3">
    <source>
        <dbReference type="Proteomes" id="UP000188354"/>
    </source>
</evidence>
<feature type="compositionally biased region" description="Basic residues" evidence="1">
    <location>
        <begin position="62"/>
        <end position="81"/>
    </location>
</feature>
<sequence length="158" mass="18523">MDDSRVTQDLESLWFYTNMLTTTTHDNVVPSLTLPSINPNEPQKKTEEDRMEVVELSENVKRAKRDKKKERKRRKKNRSKVNKMEEVAGEVELEFDNVKVDDNVGGFLRYDKDSSSYDRYDYEIIANHYQNNLPPLDDVVAMKQHLKSWAHAVANSFK</sequence>
<dbReference type="Gramene" id="OIW19244">
    <property type="protein sequence ID" value="OIW19244"/>
    <property type="gene ID" value="TanjilG_20369"/>
</dbReference>
<reference evidence="2 3" key="1">
    <citation type="journal article" date="2017" name="Plant Biotechnol. J.">
        <title>A comprehensive draft genome sequence for lupin (Lupinus angustifolius), an emerging health food: insights into plant-microbe interactions and legume evolution.</title>
        <authorList>
            <person name="Hane J.K."/>
            <person name="Ming Y."/>
            <person name="Kamphuis L.G."/>
            <person name="Nelson M.N."/>
            <person name="Garg G."/>
            <person name="Atkins C.A."/>
            <person name="Bayer P.E."/>
            <person name="Bravo A."/>
            <person name="Bringans S."/>
            <person name="Cannon S."/>
            <person name="Edwards D."/>
            <person name="Foley R."/>
            <person name="Gao L.L."/>
            <person name="Harrison M.J."/>
            <person name="Huang W."/>
            <person name="Hurgobin B."/>
            <person name="Li S."/>
            <person name="Liu C.W."/>
            <person name="McGrath A."/>
            <person name="Morahan G."/>
            <person name="Murray J."/>
            <person name="Weller J."/>
            <person name="Jian J."/>
            <person name="Singh K.B."/>
        </authorList>
    </citation>
    <scope>NUCLEOTIDE SEQUENCE [LARGE SCALE GENOMIC DNA]</scope>
    <source>
        <strain evidence="3">cv. Tanjil</strain>
        <tissue evidence="2">Whole plant</tissue>
    </source>
</reference>
<keyword evidence="3" id="KW-1185">Reference proteome</keyword>
<evidence type="ECO:0000313" key="2">
    <source>
        <dbReference type="EMBL" id="OIW19244.1"/>
    </source>
</evidence>
<dbReference type="EMBL" id="CM007361">
    <property type="protein sequence ID" value="OIW19244.1"/>
    <property type="molecule type" value="Genomic_DNA"/>
</dbReference>
<dbReference type="Proteomes" id="UP000188354">
    <property type="component" value="Chromosome LG01"/>
</dbReference>
<protein>
    <submittedName>
        <fullName evidence="2">Uncharacterized protein</fullName>
    </submittedName>
</protein>
<proteinExistence type="predicted"/>
<feature type="region of interest" description="Disordered" evidence="1">
    <location>
        <begin position="31"/>
        <end position="82"/>
    </location>
</feature>
<dbReference type="AlphaFoldDB" id="A0A4P1RW30"/>
<organism evidence="2 3">
    <name type="scientific">Lupinus angustifolius</name>
    <name type="common">Narrow-leaved blue lupine</name>
    <dbReference type="NCBI Taxonomy" id="3871"/>
    <lineage>
        <taxon>Eukaryota</taxon>
        <taxon>Viridiplantae</taxon>
        <taxon>Streptophyta</taxon>
        <taxon>Embryophyta</taxon>
        <taxon>Tracheophyta</taxon>
        <taxon>Spermatophyta</taxon>
        <taxon>Magnoliopsida</taxon>
        <taxon>eudicotyledons</taxon>
        <taxon>Gunneridae</taxon>
        <taxon>Pentapetalae</taxon>
        <taxon>rosids</taxon>
        <taxon>fabids</taxon>
        <taxon>Fabales</taxon>
        <taxon>Fabaceae</taxon>
        <taxon>Papilionoideae</taxon>
        <taxon>50 kb inversion clade</taxon>
        <taxon>genistoids sensu lato</taxon>
        <taxon>core genistoids</taxon>
        <taxon>Genisteae</taxon>
        <taxon>Lupinus</taxon>
    </lineage>
</organism>
<gene>
    <name evidence="2" type="ORF">TanjilG_20369</name>
</gene>
<name>A0A4P1RW30_LUPAN</name>
<feature type="compositionally biased region" description="Basic and acidic residues" evidence="1">
    <location>
        <begin position="42"/>
        <end position="61"/>
    </location>
</feature>